<proteinExistence type="predicted"/>
<gene>
    <name evidence="3" type="ORF">Acr_00g0004480</name>
    <name evidence="4" type="ORF">Acr_12g0000310</name>
    <name evidence="5" type="ORF">Acr_27g0000670</name>
</gene>
<evidence type="ECO:0000313" key="3">
    <source>
        <dbReference type="EMBL" id="GFS28890.1"/>
    </source>
</evidence>
<dbReference type="OrthoDB" id="1718394at2759"/>
<dbReference type="InterPro" id="IPR000953">
    <property type="entry name" value="Chromo/chromo_shadow_dom"/>
</dbReference>
<sequence>MDSTMNRERAKTGSASKNGVHSHVLGKEVPTLRLYVRDRRLRSQPAYQSRAAISIKPTGERAVEAILAHREVTVSRHPRHQYLVKWKGLGDEETSWEMAEDLIPFADQIEAFLLSESTRTSTA</sequence>
<dbReference type="AlphaFoldDB" id="A0A7J0H5N5"/>
<reference evidence="5 6" key="1">
    <citation type="submission" date="2019-07" db="EMBL/GenBank/DDBJ databases">
        <title>De Novo Assembly of kiwifruit Actinidia rufa.</title>
        <authorList>
            <person name="Sugita-Konishi S."/>
            <person name="Sato K."/>
            <person name="Mori E."/>
            <person name="Abe Y."/>
            <person name="Kisaki G."/>
            <person name="Hamano K."/>
            <person name="Suezawa K."/>
            <person name="Otani M."/>
            <person name="Fukuda T."/>
            <person name="Manabe T."/>
            <person name="Gomi K."/>
            <person name="Tabuchi M."/>
            <person name="Akimitsu K."/>
            <person name="Kataoka I."/>
        </authorList>
    </citation>
    <scope>NUCLEOTIDE SEQUENCE [LARGE SCALE GENOMIC DNA]</scope>
    <source>
        <strain evidence="6">cv. Fuchu</strain>
        <strain evidence="5">Fuchu</strain>
    </source>
</reference>
<feature type="compositionally biased region" description="Basic and acidic residues" evidence="1">
    <location>
        <begin position="1"/>
        <end position="11"/>
    </location>
</feature>
<feature type="domain" description="Chromo" evidence="2">
    <location>
        <begin position="61"/>
        <end position="123"/>
    </location>
</feature>
<organism evidence="5 6">
    <name type="scientific">Actinidia rufa</name>
    <dbReference type="NCBI Taxonomy" id="165716"/>
    <lineage>
        <taxon>Eukaryota</taxon>
        <taxon>Viridiplantae</taxon>
        <taxon>Streptophyta</taxon>
        <taxon>Embryophyta</taxon>
        <taxon>Tracheophyta</taxon>
        <taxon>Spermatophyta</taxon>
        <taxon>Magnoliopsida</taxon>
        <taxon>eudicotyledons</taxon>
        <taxon>Gunneridae</taxon>
        <taxon>Pentapetalae</taxon>
        <taxon>asterids</taxon>
        <taxon>Ericales</taxon>
        <taxon>Actinidiaceae</taxon>
        <taxon>Actinidia</taxon>
    </lineage>
</organism>
<evidence type="ECO:0000256" key="1">
    <source>
        <dbReference type="SAM" id="MobiDB-lite"/>
    </source>
</evidence>
<protein>
    <recommendedName>
        <fullName evidence="2">Chromo domain-containing protein</fullName>
    </recommendedName>
</protein>
<evidence type="ECO:0000259" key="2">
    <source>
        <dbReference type="PROSITE" id="PS50013"/>
    </source>
</evidence>
<dbReference type="SUPFAM" id="SSF54160">
    <property type="entry name" value="Chromo domain-like"/>
    <property type="match status" value="1"/>
</dbReference>
<dbReference type="Proteomes" id="UP000585474">
    <property type="component" value="Unassembled WGS sequence"/>
</dbReference>
<dbReference type="CDD" id="cd00024">
    <property type="entry name" value="CD_CSD"/>
    <property type="match status" value="1"/>
</dbReference>
<dbReference type="Pfam" id="PF00385">
    <property type="entry name" value="Chromo"/>
    <property type="match status" value="1"/>
</dbReference>
<comment type="caution">
    <text evidence="5">The sequence shown here is derived from an EMBL/GenBank/DDBJ whole genome shotgun (WGS) entry which is preliminary data.</text>
</comment>
<dbReference type="InterPro" id="IPR016197">
    <property type="entry name" value="Chromo-like_dom_sf"/>
</dbReference>
<evidence type="ECO:0000313" key="4">
    <source>
        <dbReference type="EMBL" id="GFY97490.1"/>
    </source>
</evidence>
<evidence type="ECO:0000313" key="6">
    <source>
        <dbReference type="Proteomes" id="UP000585474"/>
    </source>
</evidence>
<dbReference type="Gene3D" id="2.40.50.40">
    <property type="match status" value="1"/>
</dbReference>
<name>A0A7J0H5N5_9ERIC</name>
<dbReference type="InterPro" id="IPR023780">
    <property type="entry name" value="Chromo_domain"/>
</dbReference>
<dbReference type="SMART" id="SM00298">
    <property type="entry name" value="CHROMO"/>
    <property type="match status" value="1"/>
</dbReference>
<dbReference type="PROSITE" id="PS50013">
    <property type="entry name" value="CHROMO_2"/>
    <property type="match status" value="1"/>
</dbReference>
<evidence type="ECO:0000313" key="5">
    <source>
        <dbReference type="EMBL" id="GFZ18328.1"/>
    </source>
</evidence>
<dbReference type="EMBL" id="BJWL01000012">
    <property type="protein sequence ID" value="GFY97490.1"/>
    <property type="molecule type" value="Genomic_DNA"/>
</dbReference>
<keyword evidence="6" id="KW-1185">Reference proteome</keyword>
<dbReference type="EMBL" id="BJWL01000058">
    <property type="protein sequence ID" value="GFS28890.1"/>
    <property type="molecule type" value="Genomic_DNA"/>
</dbReference>
<feature type="region of interest" description="Disordered" evidence="1">
    <location>
        <begin position="1"/>
        <end position="24"/>
    </location>
</feature>
<dbReference type="EMBL" id="BJWL01000027">
    <property type="protein sequence ID" value="GFZ18328.1"/>
    <property type="molecule type" value="Genomic_DNA"/>
</dbReference>
<accession>A0A7J0H5N5</accession>